<dbReference type="EMBL" id="JABANP010000161">
    <property type="protein sequence ID" value="KAF4688143.1"/>
    <property type="molecule type" value="Genomic_DNA"/>
</dbReference>
<sequence>MSNNPAYIRGLPPEQQLACPYVSTPKLTSGIDRRVLRLLREGGTGHAVARYVQGEMRRHYVDCKLRYESAQRSLLSFTSDKPVKPYPEYPEFYEPSPASLLRFFIFETEDGAREMKRELRAITATLSLSIDHQRKIIQHMGRRGELGAQTLMICTETGAVANCVVVPSTASKHSARALEEVISRCDQRPKYIYKDCNCCPGVERSREDGGLTHTVTTSGQIVKLDSCHFLMRLSKALPRDHPRRAKAIRDLAAATFSTHPGDLAALKDARRKCGKDPHAAVVRLHQEIDERQVARSYLLGEGSEKAEDRGDRPVPYQGSDQLQQQWDIPENIPQYQRELAMPGCGGGSQHTTAGSSQWQVREMGTGNFSSREYEILRLLGVSLGFGDWTICSDSGPLPEFGWDYYDAEVGPLQNQSRSDIDDITEEELQELASLEQTSSEGAEDDMELNVLLGGGNFDDVAELEETQNSHASATSAELLRAAEATVPAEAPALGEAYVPAAPVEASVPAEAQPNTARDDVLSQSPVRVKRKRPVTRLRMMSGSPAFVAPSCEYNDVMKAAFSKLWLSLGQRRIIDASELLMKKYNAYCATVRNKERELGENQPPLELPGWLKWKESFFLSEYLKARGDERAAPFGAGSLDEVSRAETSNLRAALDASDDAFWKTTRLSEEKEPNLLRSPESSAARKKRERDELKEEETRAKKAARLAKKAAWTDADGKVSDTKKLDDLLQGRQERALATLKSLGLQRQRRKPGDPQICAVCGQFRGKAHKGPNNQIHHIIGRKGRGGGRIWCPYVDPISELEADMADRREKLKLKARNNRYYQRRKQLEGSLKKADGR</sequence>
<evidence type="ECO:0000313" key="2">
    <source>
        <dbReference type="EMBL" id="KAF4688143.1"/>
    </source>
</evidence>
<dbReference type="PANTHER" id="PTHR47773">
    <property type="entry name" value="SI:DKEY-9I5.2-RELATED"/>
    <property type="match status" value="1"/>
</dbReference>
<gene>
    <name evidence="2" type="ORF">FOZ60_003154</name>
</gene>
<dbReference type="AlphaFoldDB" id="A0A7J6NW93"/>
<proteinExistence type="predicted"/>
<dbReference type="Proteomes" id="UP000541610">
    <property type="component" value="Unassembled WGS sequence"/>
</dbReference>
<reference evidence="2 3" key="1">
    <citation type="submission" date="2020-04" db="EMBL/GenBank/DDBJ databases">
        <title>Perkinsus olseni comparative genomics.</title>
        <authorList>
            <person name="Bogema D.R."/>
        </authorList>
    </citation>
    <scope>NUCLEOTIDE SEQUENCE [LARGE SCALE GENOMIC DNA]</scope>
    <source>
        <strain evidence="2">00978-12</strain>
    </source>
</reference>
<organism evidence="2 3">
    <name type="scientific">Perkinsus olseni</name>
    <name type="common">Perkinsus atlanticus</name>
    <dbReference type="NCBI Taxonomy" id="32597"/>
    <lineage>
        <taxon>Eukaryota</taxon>
        <taxon>Sar</taxon>
        <taxon>Alveolata</taxon>
        <taxon>Perkinsozoa</taxon>
        <taxon>Perkinsea</taxon>
        <taxon>Perkinsida</taxon>
        <taxon>Perkinsidae</taxon>
        <taxon>Perkinsus</taxon>
    </lineage>
</organism>
<evidence type="ECO:0000313" key="3">
    <source>
        <dbReference type="Proteomes" id="UP000541610"/>
    </source>
</evidence>
<evidence type="ECO:0000256" key="1">
    <source>
        <dbReference type="SAM" id="MobiDB-lite"/>
    </source>
</evidence>
<name>A0A7J6NW93_PEROL</name>
<comment type="caution">
    <text evidence="2">The sequence shown here is derived from an EMBL/GenBank/DDBJ whole genome shotgun (WGS) entry which is preliminary data.</text>
</comment>
<dbReference type="PANTHER" id="PTHR47773:SF1">
    <property type="entry name" value="C2H2-TYPE DOMAIN-CONTAINING PROTEIN"/>
    <property type="match status" value="1"/>
</dbReference>
<feature type="compositionally biased region" description="Basic and acidic residues" evidence="1">
    <location>
        <begin position="689"/>
        <end position="700"/>
    </location>
</feature>
<protein>
    <submittedName>
        <fullName evidence="2">Uncharacterized protein</fullName>
    </submittedName>
</protein>
<feature type="region of interest" description="Disordered" evidence="1">
    <location>
        <begin position="671"/>
        <end position="700"/>
    </location>
</feature>
<accession>A0A7J6NW93</accession>